<dbReference type="Proteomes" id="UP000663802">
    <property type="component" value="Unassembled WGS sequence"/>
</dbReference>
<keyword evidence="4" id="KW-1185">Reference proteome</keyword>
<evidence type="ECO:0000313" key="4">
    <source>
        <dbReference type="Proteomes" id="UP000663802"/>
    </source>
</evidence>
<proteinExistence type="predicted"/>
<reference evidence="3 4" key="1">
    <citation type="journal article" date="2021" name="Int. J. Syst. Evol. Microbiol.">
        <title>Clostridium zeae sp. nov., isolated from corn silage.</title>
        <authorList>
            <person name="Kobayashi H."/>
            <person name="Tanizawa Y."/>
            <person name="Yagura M."/>
            <person name="Sakamoto M."/>
            <person name="Ohkuma M."/>
            <person name="Tohno M."/>
        </authorList>
    </citation>
    <scope>NUCLEOTIDE SEQUENCE [LARGE SCALE GENOMIC DNA]</scope>
    <source>
        <strain evidence="3 4">CSC2</strain>
    </source>
</reference>
<keyword evidence="1" id="KW-1133">Transmembrane helix</keyword>
<evidence type="ECO:0000256" key="1">
    <source>
        <dbReference type="SAM" id="Phobius"/>
    </source>
</evidence>
<accession>A0ABQ1E9L0</accession>
<evidence type="ECO:0000313" key="3">
    <source>
        <dbReference type="EMBL" id="GFZ31474.1"/>
    </source>
</evidence>
<comment type="caution">
    <text evidence="3">The sequence shown here is derived from an EMBL/GenBank/DDBJ whole genome shotgun (WGS) entry which is preliminary data.</text>
</comment>
<protein>
    <recommendedName>
        <fullName evidence="2">Sigma factor regulator C-terminal domain-containing protein</fullName>
    </recommendedName>
</protein>
<name>A0ABQ1E9L0_9CLOT</name>
<keyword evidence="1" id="KW-0812">Transmembrane</keyword>
<dbReference type="InterPro" id="IPR025672">
    <property type="entry name" value="Sigma_reg_C_dom"/>
</dbReference>
<sequence>MKDDFENKIDDLFDVKNKNTRKVILKAKLKSIGIFAIIIAIISSILYMVATKVVIKNIDAKVQTTINGIDLKLLDKKSSVAEDIEKEYEIMHPNRYLGQLAYNKGFLSANLKYDTYKVIGQNVVATEPIEREFNLKENLITEREQEAHVNILGKGVSTITPESLHDQLKEVDFFNSLGQRKMMFFYPFSDYKDLYRNDLQKLDEVDNKKIAEVALSFDKYYSIEEVNGMIPKGVDITWYWVDTLSDEQKKNIVKSDESDTKNIREGYNGTRKDGLFRRVVSEDSAIGIKAIDLNGYKLDKPVDKFVESLYRNNYSKNELNAIKSDEVNYLKKELNIVQENDSNSALKYDSKVIKTGGIVVTGSVDQLKVLKNNPHIKASIFGVIADKY</sequence>
<feature type="domain" description="Sigma factor regulator C-terminal" evidence="2">
    <location>
        <begin position="202"/>
        <end position="382"/>
    </location>
</feature>
<evidence type="ECO:0000259" key="2">
    <source>
        <dbReference type="Pfam" id="PF13791"/>
    </source>
</evidence>
<dbReference type="RefSeq" id="WP_206869796.1">
    <property type="nucleotide sequence ID" value="NZ_BMBA01000002.1"/>
</dbReference>
<dbReference type="EMBL" id="BMBA01000002">
    <property type="protein sequence ID" value="GFZ31474.1"/>
    <property type="molecule type" value="Genomic_DNA"/>
</dbReference>
<feature type="transmembrane region" description="Helical" evidence="1">
    <location>
        <begin position="31"/>
        <end position="50"/>
    </location>
</feature>
<gene>
    <name evidence="3" type="ORF">CSC2_20000</name>
</gene>
<organism evidence="3 4">
    <name type="scientific">Clostridium zeae</name>
    <dbReference type="NCBI Taxonomy" id="2759022"/>
    <lineage>
        <taxon>Bacteria</taxon>
        <taxon>Bacillati</taxon>
        <taxon>Bacillota</taxon>
        <taxon>Clostridia</taxon>
        <taxon>Eubacteriales</taxon>
        <taxon>Clostridiaceae</taxon>
        <taxon>Clostridium</taxon>
    </lineage>
</organism>
<dbReference type="Pfam" id="PF13791">
    <property type="entry name" value="Sigma_reg_C"/>
    <property type="match status" value="1"/>
</dbReference>
<keyword evidence="1" id="KW-0472">Membrane</keyword>